<feature type="domain" description="HNH nuclease" evidence="1">
    <location>
        <begin position="210"/>
        <end position="259"/>
    </location>
</feature>
<dbReference type="Pfam" id="PF13391">
    <property type="entry name" value="HNH_2"/>
    <property type="match status" value="1"/>
</dbReference>
<sequence>MQGWVFTSVSGDRSWQSNDGYADVLGSLYIYDSAVSFYKQVAEGHVIVIREAQSILGVSRIDRIDAKNDLKPRKRCPVCGSIGIEYRKRADEWACTNVKCKKRSPAPAESLEPVVKYSAHYDKRWKALDGALTFESLLPLMGGSMQNSIRPIDVHALGELLRTISATVPAQEAPSEDLPIDGGRRQAQVLTRINQGNFRTGLLRMYGLSCAVTGPCPAEALEAAHLLPYSLHESHNVAEGLLLRTDIHRLFDAGHIAINPDTLSVEIDASLSQYPLYKSLHGRKLTQTPSLDALRTRYIPSTA</sequence>
<reference evidence="2 3" key="1">
    <citation type="submission" date="2016-11" db="EMBL/GenBank/DDBJ databases">
        <authorList>
            <consortium name="Pathogen Informatics"/>
        </authorList>
    </citation>
    <scope>NUCLEOTIDE SEQUENCE [LARGE SCALE GENOMIC DNA]</scope>
    <source>
        <strain evidence="2 3">911</strain>
    </source>
</reference>
<name>A0A1U5T561_9MYCO</name>
<dbReference type="InterPro" id="IPR003615">
    <property type="entry name" value="HNH_nuc"/>
</dbReference>
<dbReference type="RefSeq" id="WP_024571168.1">
    <property type="nucleotide sequence ID" value="NZ_CP021122.1"/>
</dbReference>
<evidence type="ECO:0000259" key="1">
    <source>
        <dbReference type="Pfam" id="PF13391"/>
    </source>
</evidence>
<dbReference type="EMBL" id="FVGW01000016">
    <property type="protein sequence ID" value="SKM82713.1"/>
    <property type="molecule type" value="Genomic_DNA"/>
</dbReference>
<gene>
    <name evidence="2" type="ORF">SAMEA2259716_05207</name>
</gene>
<organism evidence="2 3">
    <name type="scientific">Mycobacteroides abscessus subsp. massiliense</name>
    <dbReference type="NCBI Taxonomy" id="1962118"/>
    <lineage>
        <taxon>Bacteria</taxon>
        <taxon>Bacillati</taxon>
        <taxon>Actinomycetota</taxon>
        <taxon>Actinomycetes</taxon>
        <taxon>Mycobacteriales</taxon>
        <taxon>Mycobacteriaceae</taxon>
        <taxon>Mycobacteroides</taxon>
        <taxon>Mycobacteroides abscessus</taxon>
    </lineage>
</organism>
<dbReference type="AlphaFoldDB" id="A0A1U5T561"/>
<dbReference type="Proteomes" id="UP000190074">
    <property type="component" value="Unassembled WGS sequence"/>
</dbReference>
<proteinExistence type="predicted"/>
<evidence type="ECO:0000313" key="2">
    <source>
        <dbReference type="EMBL" id="SKM82713.1"/>
    </source>
</evidence>
<protein>
    <recommendedName>
        <fullName evidence="1">HNH nuclease domain-containing protein</fullName>
    </recommendedName>
</protein>
<evidence type="ECO:0000313" key="3">
    <source>
        <dbReference type="Proteomes" id="UP000190074"/>
    </source>
</evidence>
<accession>A0A1U5T561</accession>